<dbReference type="Gene3D" id="2.60.40.2020">
    <property type="match status" value="1"/>
</dbReference>
<evidence type="ECO:0000313" key="5">
    <source>
        <dbReference type="Proteomes" id="UP000186040"/>
    </source>
</evidence>
<reference evidence="4 5" key="1">
    <citation type="submission" date="2016-10" db="EMBL/GenBank/DDBJ databases">
        <title>The Draft Genome Sequence of Actinokineospora bangkokensis 44EHWT reveals the biosynthetic pathway of antifungal compounds Thailandins with unusual extender unit butylmalonyl-CoA.</title>
        <authorList>
            <person name="Greule A."/>
            <person name="Intra B."/>
            <person name="Flemming S."/>
            <person name="Rommel M.G."/>
            <person name="Panbangred W."/>
            <person name="Bechthold A."/>
        </authorList>
    </citation>
    <scope>NUCLEOTIDE SEQUENCE [LARGE SCALE GENOMIC DNA]</scope>
    <source>
        <strain evidence="4 5">44EHW</strain>
    </source>
</reference>
<keyword evidence="1" id="KW-0646">Protease inhibitor</keyword>
<keyword evidence="2" id="KW-0789">Thiol protease inhibitor</keyword>
<feature type="domain" description="Proteinase inhibitor I42 chagasin" evidence="3">
    <location>
        <begin position="20"/>
        <end position="92"/>
    </location>
</feature>
<organism evidence="4 5">
    <name type="scientific">Actinokineospora bangkokensis</name>
    <dbReference type="NCBI Taxonomy" id="1193682"/>
    <lineage>
        <taxon>Bacteria</taxon>
        <taxon>Bacillati</taxon>
        <taxon>Actinomycetota</taxon>
        <taxon>Actinomycetes</taxon>
        <taxon>Pseudonocardiales</taxon>
        <taxon>Pseudonocardiaceae</taxon>
        <taxon>Actinokineospora</taxon>
    </lineage>
</organism>
<dbReference type="STRING" id="1193682.BJP25_02140"/>
<dbReference type="SUPFAM" id="SSF141066">
    <property type="entry name" value="ICP-like"/>
    <property type="match status" value="1"/>
</dbReference>
<dbReference type="GO" id="GO:0004869">
    <property type="term" value="F:cysteine-type endopeptidase inhibitor activity"/>
    <property type="evidence" value="ECO:0007669"/>
    <property type="project" value="UniProtKB-KW"/>
</dbReference>
<evidence type="ECO:0000259" key="3">
    <source>
        <dbReference type="Pfam" id="PF09394"/>
    </source>
</evidence>
<dbReference type="Proteomes" id="UP000186040">
    <property type="component" value="Unassembled WGS sequence"/>
</dbReference>
<name>A0A1Q9LE37_9PSEU</name>
<dbReference type="Pfam" id="PF09394">
    <property type="entry name" value="Inhibitor_I42"/>
    <property type="match status" value="1"/>
</dbReference>
<evidence type="ECO:0000313" key="4">
    <source>
        <dbReference type="EMBL" id="OLR90272.1"/>
    </source>
</evidence>
<accession>A0A1Q9LE37</accession>
<evidence type="ECO:0000256" key="2">
    <source>
        <dbReference type="ARBA" id="ARBA00022704"/>
    </source>
</evidence>
<sequence length="95" mass="10141">MAVVRLSSANADGLTGVCRGDTVELRLPACPAAELGWRWLLPEALRLVADRPGTAGGRTLTFAVTASGLHEFRVELARPWEGEAAQAFTFVLHAP</sequence>
<evidence type="ECO:0000256" key="1">
    <source>
        <dbReference type="ARBA" id="ARBA00022690"/>
    </source>
</evidence>
<dbReference type="OrthoDB" id="3556586at2"/>
<dbReference type="AlphaFoldDB" id="A0A1Q9LE37"/>
<dbReference type="EMBL" id="MKQR01000028">
    <property type="protein sequence ID" value="OLR90272.1"/>
    <property type="molecule type" value="Genomic_DNA"/>
</dbReference>
<dbReference type="InterPro" id="IPR036331">
    <property type="entry name" value="Chagasin-like_sf"/>
</dbReference>
<dbReference type="RefSeq" id="WP_075978481.1">
    <property type="nucleotide sequence ID" value="NZ_MKQR01000028.1"/>
</dbReference>
<comment type="caution">
    <text evidence="4">The sequence shown here is derived from an EMBL/GenBank/DDBJ whole genome shotgun (WGS) entry which is preliminary data.</text>
</comment>
<gene>
    <name evidence="4" type="ORF">BJP25_02140</name>
</gene>
<protein>
    <recommendedName>
        <fullName evidence="3">Proteinase inhibitor I42 chagasin domain-containing protein</fullName>
    </recommendedName>
</protein>
<dbReference type="InterPro" id="IPR018990">
    <property type="entry name" value="Prot_inh_I42_chagasin"/>
</dbReference>
<keyword evidence="5" id="KW-1185">Reference proteome</keyword>
<proteinExistence type="predicted"/>